<organism evidence="1 2">
    <name type="scientific">Opisthorchis viverrini</name>
    <name type="common">Southeast Asian liver fluke</name>
    <dbReference type="NCBI Taxonomy" id="6198"/>
    <lineage>
        <taxon>Eukaryota</taxon>
        <taxon>Metazoa</taxon>
        <taxon>Spiralia</taxon>
        <taxon>Lophotrochozoa</taxon>
        <taxon>Platyhelminthes</taxon>
        <taxon>Trematoda</taxon>
        <taxon>Digenea</taxon>
        <taxon>Opisthorchiida</taxon>
        <taxon>Opisthorchiata</taxon>
        <taxon>Opisthorchiidae</taxon>
        <taxon>Opisthorchis</taxon>
    </lineage>
</organism>
<keyword evidence="2" id="KW-1185">Reference proteome</keyword>
<dbReference type="EMBL" id="KL596683">
    <property type="protein sequence ID" value="KER29184.1"/>
    <property type="molecule type" value="Genomic_DNA"/>
</dbReference>
<evidence type="ECO:0000313" key="1">
    <source>
        <dbReference type="EMBL" id="KER29184.1"/>
    </source>
</evidence>
<dbReference type="Proteomes" id="UP000054324">
    <property type="component" value="Unassembled WGS sequence"/>
</dbReference>
<dbReference type="CTD" id="20327588"/>
<feature type="non-terminal residue" evidence="1">
    <location>
        <position position="1"/>
    </location>
</feature>
<gene>
    <name evidence="1" type="ORF">T265_13421</name>
</gene>
<evidence type="ECO:0000313" key="2">
    <source>
        <dbReference type="Proteomes" id="UP000054324"/>
    </source>
</evidence>
<proteinExistence type="predicted"/>
<dbReference type="KEGG" id="ovi:T265_13421"/>
<reference evidence="1 2" key="1">
    <citation type="submission" date="2013-11" db="EMBL/GenBank/DDBJ databases">
        <title>Opisthorchis viverrini - life in the bile duct.</title>
        <authorList>
            <person name="Young N.D."/>
            <person name="Nagarajan N."/>
            <person name="Lin S.J."/>
            <person name="Korhonen P.K."/>
            <person name="Jex A.R."/>
            <person name="Hall R.S."/>
            <person name="Safavi-Hemami H."/>
            <person name="Kaewkong W."/>
            <person name="Bertrand D."/>
            <person name="Gao S."/>
            <person name="Seet Q."/>
            <person name="Wongkham S."/>
            <person name="Teh B.T."/>
            <person name="Wongkham C."/>
            <person name="Intapan P.M."/>
            <person name="Maleewong W."/>
            <person name="Yang X."/>
            <person name="Hu M."/>
            <person name="Wang Z."/>
            <person name="Hofmann A."/>
            <person name="Sternberg P.W."/>
            <person name="Tan P."/>
            <person name="Wang J."/>
            <person name="Gasser R.B."/>
        </authorList>
    </citation>
    <scope>NUCLEOTIDE SEQUENCE [LARGE SCALE GENOMIC DNA]</scope>
</reference>
<protein>
    <submittedName>
        <fullName evidence="1">Uncharacterized protein</fullName>
    </submittedName>
</protein>
<dbReference type="GeneID" id="20327588"/>
<dbReference type="RefSeq" id="XP_009167070.1">
    <property type="nucleotide sequence ID" value="XM_009168806.1"/>
</dbReference>
<accession>A0A075AGY3</accession>
<sequence>TVCRGTAVLALAISFTGDRSKNHAVAPTALSVKPNVTTVPNWKTSCVIDSLLAFTCSKYSRSCYAVRIRNFKLFGKYVEFKTRGQSVNGTPTASNTNEFFVGDLMVSEQNVVSEERNTCEEPEVFIPRRSERLWLRPPSTCSFRVCGNPYAVHIYADSNTCVLLVALA</sequence>
<dbReference type="AlphaFoldDB" id="A0A075AGY3"/>
<name>A0A075AGY3_OPIVI</name>